<dbReference type="AlphaFoldDB" id="A0A4W5R9U3"/>
<keyword evidence="1" id="KW-0808">Transferase</keyword>
<dbReference type="Proteomes" id="UP000314982">
    <property type="component" value="Unassembled WGS sequence"/>
</dbReference>
<dbReference type="PANTHER" id="PTHR23086:SF54">
    <property type="entry name" value="PHOSPHATIDYLINOSITOL 4-PHOSPHATE 5-KINASE TYPE-1 ALPHA"/>
    <property type="match status" value="1"/>
</dbReference>
<organism evidence="4 5">
    <name type="scientific">Hucho hucho</name>
    <name type="common">huchen</name>
    <dbReference type="NCBI Taxonomy" id="62062"/>
    <lineage>
        <taxon>Eukaryota</taxon>
        <taxon>Metazoa</taxon>
        <taxon>Chordata</taxon>
        <taxon>Craniata</taxon>
        <taxon>Vertebrata</taxon>
        <taxon>Euteleostomi</taxon>
        <taxon>Actinopterygii</taxon>
        <taxon>Neopterygii</taxon>
        <taxon>Teleostei</taxon>
        <taxon>Protacanthopterygii</taxon>
        <taxon>Salmoniformes</taxon>
        <taxon>Salmonidae</taxon>
        <taxon>Salmoninae</taxon>
        <taxon>Hucho</taxon>
    </lineage>
</organism>
<evidence type="ECO:0000256" key="2">
    <source>
        <dbReference type="SAM" id="MobiDB-lite"/>
    </source>
</evidence>
<dbReference type="PANTHER" id="PTHR23086">
    <property type="entry name" value="PHOSPHATIDYLINOSITOL-4-PHOSPHATE 5-KINASE"/>
    <property type="match status" value="1"/>
</dbReference>
<reference evidence="4" key="3">
    <citation type="submission" date="2025-09" db="UniProtKB">
        <authorList>
            <consortium name="Ensembl"/>
        </authorList>
    </citation>
    <scope>IDENTIFICATION</scope>
</reference>
<feature type="region of interest" description="Disordered" evidence="2">
    <location>
        <begin position="84"/>
        <end position="112"/>
    </location>
</feature>
<dbReference type="PROSITE" id="PS51455">
    <property type="entry name" value="PIPK"/>
    <property type="match status" value="1"/>
</dbReference>
<dbReference type="Pfam" id="PF01504">
    <property type="entry name" value="PIP5K"/>
    <property type="match status" value="1"/>
</dbReference>
<keyword evidence="1" id="KW-0418">Kinase</keyword>
<dbReference type="Ensembl" id="ENSHHUT00000085672.1">
    <property type="protein sequence ID" value="ENSHHUP00000083050.1"/>
    <property type="gene ID" value="ENSHHUG00000048239.1"/>
</dbReference>
<name>A0A4W5R9U3_9TELE</name>
<feature type="domain" description="PIPK" evidence="3">
    <location>
        <begin position="1"/>
        <end position="112"/>
    </location>
</feature>
<protein>
    <recommendedName>
        <fullName evidence="3">PIPK domain-containing protein</fullName>
    </recommendedName>
</protein>
<accession>A0A4W5R9U3</accession>
<dbReference type="InterPro" id="IPR023610">
    <property type="entry name" value="PInositol-4/5-P-5/4-kinase"/>
</dbReference>
<reference evidence="5" key="1">
    <citation type="submission" date="2018-06" db="EMBL/GenBank/DDBJ databases">
        <title>Genome assembly of Danube salmon.</title>
        <authorList>
            <person name="Macqueen D.J."/>
            <person name="Gundappa M.K."/>
        </authorList>
    </citation>
    <scope>NUCLEOTIDE SEQUENCE [LARGE SCALE GENOMIC DNA]</scope>
</reference>
<dbReference type="GO" id="GO:0005886">
    <property type="term" value="C:plasma membrane"/>
    <property type="evidence" value="ECO:0007669"/>
    <property type="project" value="TreeGrafter"/>
</dbReference>
<dbReference type="Gene3D" id="3.30.800.10">
    <property type="entry name" value="Phosphatidylinositol Phosphate Kinase II Beta"/>
    <property type="match status" value="1"/>
</dbReference>
<evidence type="ECO:0000256" key="1">
    <source>
        <dbReference type="PROSITE-ProRule" id="PRU00781"/>
    </source>
</evidence>
<dbReference type="InterPro" id="IPR002498">
    <property type="entry name" value="PInositol-4-P-4/5-kinase_core"/>
</dbReference>
<evidence type="ECO:0000259" key="3">
    <source>
        <dbReference type="PROSITE" id="PS51455"/>
    </source>
</evidence>
<keyword evidence="5" id="KW-1185">Reference proteome</keyword>
<dbReference type="InterPro" id="IPR027484">
    <property type="entry name" value="PInositol-4-P-5-kinase_N"/>
</dbReference>
<dbReference type="GO" id="GO:0016308">
    <property type="term" value="F:1-phosphatidylinositol-4-phosphate 5-kinase activity"/>
    <property type="evidence" value="ECO:0007669"/>
    <property type="project" value="TreeGrafter"/>
</dbReference>
<dbReference type="GeneTree" id="ENSGT00940000154703"/>
<dbReference type="GO" id="GO:0005524">
    <property type="term" value="F:ATP binding"/>
    <property type="evidence" value="ECO:0007669"/>
    <property type="project" value="UniProtKB-UniRule"/>
</dbReference>
<reference evidence="4" key="2">
    <citation type="submission" date="2025-08" db="UniProtKB">
        <authorList>
            <consortium name="Ensembl"/>
        </authorList>
    </citation>
    <scope>IDENTIFICATION</scope>
</reference>
<dbReference type="STRING" id="62062.ENSHHUP00000083050"/>
<sequence length="112" mass="13121">MNPCFWLQYSLGNEDLIELSNSGASTSQFYVSSDDQFLIKTVQHKESEFLQQLLPGYFMLLQSFEIMDYSLLVRNHNLERRRLRSELERRQKGRKNRGGPVCRFRSSSTAPP</sequence>
<keyword evidence="1" id="KW-0067">ATP-binding</keyword>
<proteinExistence type="predicted"/>
<evidence type="ECO:0000313" key="4">
    <source>
        <dbReference type="Ensembl" id="ENSHHUP00000083050.1"/>
    </source>
</evidence>
<evidence type="ECO:0000313" key="5">
    <source>
        <dbReference type="Proteomes" id="UP000314982"/>
    </source>
</evidence>
<keyword evidence="1" id="KW-0547">Nucleotide-binding</keyword>
<dbReference type="GO" id="GO:0046854">
    <property type="term" value="P:phosphatidylinositol phosphate biosynthetic process"/>
    <property type="evidence" value="ECO:0007669"/>
    <property type="project" value="TreeGrafter"/>
</dbReference>
<dbReference type="SUPFAM" id="SSF56104">
    <property type="entry name" value="SAICAR synthase-like"/>
    <property type="match status" value="1"/>
</dbReference>